<feature type="transmembrane region" description="Helical" evidence="1">
    <location>
        <begin position="323"/>
        <end position="341"/>
    </location>
</feature>
<sequence length="353" mass="37644">MGSEILTQTNFVKTAERAAELREKKDLLFAKKGLVLGIIGGITWAVSSVFLLGMGVKSGAFAQPEYWLVAPFAAAGIHDFCGAVTSLAVNAYRGQLKEIPRTIKNKAGRLCMLGGFLGAPFGMGGYLMAVSLTDPAYVLPITSLYPAFAAILAMVFLKEKIIGRAWIGLLGCILGVFIISFVAPSGGGSEYFYLGLLFAVVAACGWACEGVVVTSGMDFVEPGIALNIYQMTSACIYWFILIPLACHFTLPADMGYFSAIQGFLTSDKLYLVMLAGIVGACSYMCWYKAMNTTGVSRAMALNITYALWGVVLSAVFLDTEITVNLVIGAVVIFSGMVLVIGNPKDIVNLRQVG</sequence>
<keyword evidence="1" id="KW-1133">Transmembrane helix</keyword>
<feature type="transmembrane region" description="Helical" evidence="1">
    <location>
        <begin position="164"/>
        <end position="185"/>
    </location>
</feature>
<feature type="domain" description="EamA" evidence="2">
    <location>
        <begin position="32"/>
        <end position="180"/>
    </location>
</feature>
<dbReference type="Proteomes" id="UP001058120">
    <property type="component" value="Chromosome"/>
</dbReference>
<feature type="transmembrane region" description="Helical" evidence="1">
    <location>
        <begin position="136"/>
        <end position="157"/>
    </location>
</feature>
<reference evidence="3" key="1">
    <citation type="submission" date="2020-12" db="EMBL/GenBank/DDBJ databases">
        <title>Taurinivorans muris gen. nov., sp. nov., fundamental and realized metabolic niche of a ubiquitous sulfidogenic bacterium in the murine intestine.</title>
        <authorList>
            <person name="Ye H."/>
            <person name="Hanson B.T."/>
            <person name="Loy A."/>
        </authorList>
    </citation>
    <scope>NUCLEOTIDE SEQUENCE</scope>
    <source>
        <strain evidence="3">LT0009</strain>
    </source>
</reference>
<feature type="transmembrane region" description="Helical" evidence="1">
    <location>
        <begin position="299"/>
        <end position="317"/>
    </location>
</feature>
<evidence type="ECO:0000256" key="1">
    <source>
        <dbReference type="SAM" id="Phobius"/>
    </source>
</evidence>
<dbReference type="SUPFAM" id="SSF103481">
    <property type="entry name" value="Multidrug resistance efflux transporter EmrE"/>
    <property type="match status" value="2"/>
</dbReference>
<dbReference type="PANTHER" id="PTHR22911">
    <property type="entry name" value="ACYL-MALONYL CONDENSING ENZYME-RELATED"/>
    <property type="match status" value="1"/>
</dbReference>
<gene>
    <name evidence="3" type="ORF">JBF11_08315</name>
</gene>
<protein>
    <submittedName>
        <fullName evidence="3">DMT family transporter</fullName>
    </submittedName>
</protein>
<dbReference type="InterPro" id="IPR000620">
    <property type="entry name" value="EamA_dom"/>
</dbReference>
<keyword evidence="1" id="KW-0812">Transmembrane</keyword>
<feature type="transmembrane region" description="Helical" evidence="1">
    <location>
        <begin position="110"/>
        <end position="130"/>
    </location>
</feature>
<evidence type="ECO:0000313" key="4">
    <source>
        <dbReference type="Proteomes" id="UP001058120"/>
    </source>
</evidence>
<dbReference type="RefSeq" id="WP_334315019.1">
    <property type="nucleotide sequence ID" value="NZ_CP065938.1"/>
</dbReference>
<feature type="transmembrane region" description="Helical" evidence="1">
    <location>
        <begin position="34"/>
        <end position="54"/>
    </location>
</feature>
<dbReference type="PANTHER" id="PTHR22911:SF137">
    <property type="entry name" value="SOLUTE CARRIER FAMILY 35 MEMBER G2-RELATED"/>
    <property type="match status" value="1"/>
</dbReference>
<feature type="transmembrane region" description="Helical" evidence="1">
    <location>
        <begin position="191"/>
        <end position="214"/>
    </location>
</feature>
<feature type="domain" description="EamA" evidence="2">
    <location>
        <begin position="194"/>
        <end position="340"/>
    </location>
</feature>
<dbReference type="Pfam" id="PF00892">
    <property type="entry name" value="EamA"/>
    <property type="match status" value="2"/>
</dbReference>
<feature type="transmembrane region" description="Helical" evidence="1">
    <location>
        <begin position="226"/>
        <end position="250"/>
    </location>
</feature>
<keyword evidence="4" id="KW-1185">Reference proteome</keyword>
<evidence type="ECO:0000259" key="2">
    <source>
        <dbReference type="Pfam" id="PF00892"/>
    </source>
</evidence>
<dbReference type="InterPro" id="IPR037185">
    <property type="entry name" value="EmrE-like"/>
</dbReference>
<keyword evidence="1" id="KW-0472">Membrane</keyword>
<dbReference type="Gene3D" id="1.10.3730.20">
    <property type="match status" value="1"/>
</dbReference>
<feature type="transmembrane region" description="Helical" evidence="1">
    <location>
        <begin position="66"/>
        <end position="89"/>
    </location>
</feature>
<dbReference type="EMBL" id="CP065938">
    <property type="protein sequence ID" value="UWX05442.1"/>
    <property type="molecule type" value="Genomic_DNA"/>
</dbReference>
<evidence type="ECO:0000313" key="3">
    <source>
        <dbReference type="EMBL" id="UWX05442.1"/>
    </source>
</evidence>
<proteinExistence type="predicted"/>
<name>A0ABY5Y229_9BACT</name>
<organism evidence="3 4">
    <name type="scientific">Taurinivorans muris</name>
    <dbReference type="NCBI Taxonomy" id="2787751"/>
    <lineage>
        <taxon>Bacteria</taxon>
        <taxon>Pseudomonadati</taxon>
        <taxon>Thermodesulfobacteriota</taxon>
        <taxon>Desulfovibrionia</taxon>
        <taxon>Desulfovibrionales</taxon>
        <taxon>Desulfovibrionaceae</taxon>
        <taxon>Taurinivorans</taxon>
    </lineage>
</organism>
<feature type="transmembrane region" description="Helical" evidence="1">
    <location>
        <begin position="270"/>
        <end position="287"/>
    </location>
</feature>
<accession>A0ABY5Y229</accession>